<evidence type="ECO:0000313" key="7">
    <source>
        <dbReference type="EMBL" id="RCX03838.1"/>
    </source>
</evidence>
<comment type="similarity">
    <text evidence="1">Belongs to the glycosyltransferase 2 family.</text>
</comment>
<dbReference type="Gene3D" id="3.90.550.10">
    <property type="entry name" value="Spore Coat Polysaccharide Biosynthesis Protein SpsA, Chain A"/>
    <property type="match status" value="1"/>
</dbReference>
<dbReference type="SUPFAM" id="SSF53448">
    <property type="entry name" value="Nucleotide-diphospho-sugar transferases"/>
    <property type="match status" value="1"/>
</dbReference>
<feature type="domain" description="Glycosyltransferase 2-like" evidence="5">
    <location>
        <begin position="69"/>
        <end position="126"/>
    </location>
</feature>
<evidence type="ECO:0000256" key="3">
    <source>
        <dbReference type="ARBA" id="ARBA00022679"/>
    </source>
</evidence>
<reference evidence="7 8" key="1">
    <citation type="submission" date="2018-07" db="EMBL/GenBank/DDBJ databases">
        <title>Genomic Encyclopedia of Type Strains, Phase IV (KMG-IV): sequencing the most valuable type-strain genomes for metagenomic binning, comparative biology and taxonomic classification.</title>
        <authorList>
            <person name="Goeker M."/>
        </authorList>
    </citation>
    <scope>NUCLEOTIDE SEQUENCE [LARGE SCALE GENOMIC DNA]</scope>
    <source>
        <strain evidence="7 8">DSM 21410</strain>
    </source>
</reference>
<feature type="transmembrane region" description="Helical" evidence="4">
    <location>
        <begin position="365"/>
        <end position="389"/>
    </location>
</feature>
<dbReference type="Pfam" id="PF00535">
    <property type="entry name" value="Glycos_transf_2"/>
    <property type="match status" value="1"/>
</dbReference>
<evidence type="ECO:0000256" key="2">
    <source>
        <dbReference type="ARBA" id="ARBA00022676"/>
    </source>
</evidence>
<evidence type="ECO:0000259" key="5">
    <source>
        <dbReference type="Pfam" id="PF00535"/>
    </source>
</evidence>
<feature type="domain" description="Glycosyltransferase 2-like" evidence="6">
    <location>
        <begin position="174"/>
        <end position="407"/>
    </location>
</feature>
<evidence type="ECO:0000256" key="4">
    <source>
        <dbReference type="SAM" id="Phobius"/>
    </source>
</evidence>
<dbReference type="InterPro" id="IPR001173">
    <property type="entry name" value="Glyco_trans_2-like"/>
</dbReference>
<dbReference type="PANTHER" id="PTHR43630:SF1">
    <property type="entry name" value="POLY-BETA-1,6-N-ACETYL-D-GLUCOSAMINE SYNTHASE"/>
    <property type="match status" value="1"/>
</dbReference>
<dbReference type="InterPro" id="IPR029044">
    <property type="entry name" value="Nucleotide-diphossugar_trans"/>
</dbReference>
<keyword evidence="8" id="KW-1185">Reference proteome</keyword>
<organism evidence="7 8">
    <name type="scientific">Schleiferia thermophila</name>
    <dbReference type="NCBI Taxonomy" id="884107"/>
    <lineage>
        <taxon>Bacteria</taxon>
        <taxon>Pseudomonadati</taxon>
        <taxon>Bacteroidota</taxon>
        <taxon>Flavobacteriia</taxon>
        <taxon>Flavobacteriales</taxon>
        <taxon>Schleiferiaceae</taxon>
        <taxon>Schleiferia</taxon>
    </lineage>
</organism>
<dbReference type="CDD" id="cd06423">
    <property type="entry name" value="CESA_like"/>
    <property type="match status" value="1"/>
</dbReference>
<accession>A0A369A5Z9</accession>
<comment type="caution">
    <text evidence="7">The sequence shown here is derived from an EMBL/GenBank/DDBJ whole genome shotgun (WGS) entry which is preliminary data.</text>
</comment>
<feature type="transmembrane region" description="Helical" evidence="4">
    <location>
        <begin position="395"/>
        <end position="414"/>
    </location>
</feature>
<feature type="transmembrane region" description="Helical" evidence="4">
    <location>
        <begin position="435"/>
        <end position="455"/>
    </location>
</feature>
<feature type="transmembrane region" description="Helical" evidence="4">
    <location>
        <begin position="20"/>
        <end position="45"/>
    </location>
</feature>
<protein>
    <recommendedName>
        <fullName evidence="5 6">Glycosyltransferase 2-like domain-containing protein</fullName>
    </recommendedName>
</protein>
<dbReference type="GO" id="GO:0016757">
    <property type="term" value="F:glycosyltransferase activity"/>
    <property type="evidence" value="ECO:0007669"/>
    <property type="project" value="UniProtKB-KW"/>
</dbReference>
<dbReference type="AlphaFoldDB" id="A0A369A5Z9"/>
<keyword evidence="4" id="KW-0812">Transmembrane</keyword>
<keyword evidence="4" id="KW-1133">Transmembrane helix</keyword>
<gene>
    <name evidence="7" type="ORF">DES35_102294</name>
</gene>
<dbReference type="EMBL" id="QPJS01000002">
    <property type="protein sequence ID" value="RCX03838.1"/>
    <property type="molecule type" value="Genomic_DNA"/>
</dbReference>
<dbReference type="Pfam" id="PF13632">
    <property type="entry name" value="Glyco_trans_2_3"/>
    <property type="match status" value="1"/>
</dbReference>
<evidence type="ECO:0000256" key="1">
    <source>
        <dbReference type="ARBA" id="ARBA00006739"/>
    </source>
</evidence>
<keyword evidence="4" id="KW-0472">Membrane</keyword>
<evidence type="ECO:0000313" key="8">
    <source>
        <dbReference type="Proteomes" id="UP000253517"/>
    </source>
</evidence>
<name>A0A369A5Z9_9FLAO</name>
<keyword evidence="2" id="KW-0328">Glycosyltransferase</keyword>
<evidence type="ECO:0000259" key="6">
    <source>
        <dbReference type="Pfam" id="PF13632"/>
    </source>
</evidence>
<keyword evidence="3" id="KW-0808">Transferase</keyword>
<sequence length="501" mass="56824">MKEFDTTLSGLDIFLGVLNILIYLFTLSVMLSYLIIALLSLWYAFKHLKASKSINYLSILQSPEAPSISIVAPAYNESKTIIQNIRSLLSLDYGNYEVIIVNDGSTDTTLENAIEAYELEPVRYISPNNLKTQPIKAIYRSKNPALKNLLVIDKENGGKADALNAGINCANGDYIMNIDVDCILERDCLLKMIQPILDEPERLAIASGGVVRVANDCIIDKGVIKKVNVPKNLLARFQTLEYLRAFLLGRVAWQYLDGMLLISGALGIFNKKIMIAAGGYSTKTVGEDLEISVRMRKYCRENGIKYKVHFVPEPLVWTEVPEKLGQLLRQRNRWTRGSIETILAHKNLFFNPRYKFLGLIAYPYWVFYEWFAPLLEFFGLLTLFILLILGLLPGLYIALFLLTVVSFAIVFTITTIYAEESTYFQYKDAKGIRKLILAGLIEPVSYHFLVVWASLKGNWDYFIEGKVTWGKQVRKGFDRDTIDREKKILVSNTSGKLTPIN</sequence>
<dbReference type="Proteomes" id="UP000253517">
    <property type="component" value="Unassembled WGS sequence"/>
</dbReference>
<proteinExistence type="inferred from homology"/>
<dbReference type="RefSeq" id="WP_114366152.1">
    <property type="nucleotide sequence ID" value="NZ_BHZF01000002.1"/>
</dbReference>
<dbReference type="PANTHER" id="PTHR43630">
    <property type="entry name" value="POLY-BETA-1,6-N-ACETYL-D-GLUCOSAMINE SYNTHASE"/>
    <property type="match status" value="1"/>
</dbReference>